<proteinExistence type="predicted"/>
<dbReference type="EMBL" id="CP010836">
    <property type="protein sequence ID" value="AJP72332.1"/>
    <property type="molecule type" value="Genomic_DNA"/>
</dbReference>
<dbReference type="Proteomes" id="UP000032300">
    <property type="component" value="Chromosome"/>
</dbReference>
<reference evidence="1 2" key="1">
    <citation type="journal article" date="2015" name="Int. J. Syst. Evol. Microbiol.">
        <title>Sphingomonas hengshuiensis sp. nov., isolated from lake wetland.</title>
        <authorList>
            <person name="Wei S."/>
            <person name="Wang T."/>
            <person name="Liu H."/>
            <person name="Zhang C."/>
            <person name="Guo J."/>
            <person name="Wang Q."/>
            <person name="Liang K."/>
            <person name="Zhang Z."/>
        </authorList>
    </citation>
    <scope>NUCLEOTIDE SEQUENCE [LARGE SCALE GENOMIC DNA]</scope>
    <source>
        <strain evidence="1 2">WHSC-8</strain>
    </source>
</reference>
<sequence length="151" mass="16337">MTATPRNFASLSSALLARKGHARPAMRPQGLVDLSAESRDEIGFDETGAEASVPKPVVLRQRAALDARVSGEAEVAAPVRARAPRDRAARKPLSAFTLRLDDDRHFRLRLASAVTNQSAQNLMIRALDALLDTLPEVDALARQTTSVADRD</sequence>
<accession>A0A7U4J8Q8</accession>
<gene>
    <name evidence="1" type="ORF">TS85_11870</name>
</gene>
<keyword evidence="2" id="KW-1185">Reference proteome</keyword>
<organism evidence="1 2">
    <name type="scientific">Sphingomonas hengshuiensis</name>
    <dbReference type="NCBI Taxonomy" id="1609977"/>
    <lineage>
        <taxon>Bacteria</taxon>
        <taxon>Pseudomonadati</taxon>
        <taxon>Pseudomonadota</taxon>
        <taxon>Alphaproteobacteria</taxon>
        <taxon>Sphingomonadales</taxon>
        <taxon>Sphingomonadaceae</taxon>
        <taxon>Sphingomonas</taxon>
    </lineage>
</organism>
<name>A0A7U4J8Q8_9SPHN</name>
<dbReference type="RefSeq" id="WP_044332376.1">
    <property type="nucleotide sequence ID" value="NZ_CP010836.1"/>
</dbReference>
<protein>
    <submittedName>
        <fullName evidence="1">Uncharacterized protein</fullName>
    </submittedName>
</protein>
<dbReference type="KEGG" id="sphi:TS85_11870"/>
<evidence type="ECO:0000313" key="2">
    <source>
        <dbReference type="Proteomes" id="UP000032300"/>
    </source>
</evidence>
<dbReference type="OrthoDB" id="7507351at2"/>
<evidence type="ECO:0000313" key="1">
    <source>
        <dbReference type="EMBL" id="AJP72332.1"/>
    </source>
</evidence>
<reference evidence="1 2" key="2">
    <citation type="submission" date="2015-02" db="EMBL/GenBank/DDBJ databases">
        <title>The complete genome of Sphingomonas hengshuiensis sp. WHSC-8 isolated from soil of Hengshui Lake.</title>
        <authorList>
            <person name="Wei S."/>
            <person name="Guo J."/>
            <person name="Su C."/>
            <person name="Wu R."/>
            <person name="Zhang Z."/>
            <person name="Liang K."/>
            <person name="Li H."/>
            <person name="Wang T."/>
            <person name="Liu H."/>
            <person name="Zhang C."/>
            <person name="Li Z."/>
            <person name="Wang Q."/>
            <person name="Meng J."/>
        </authorList>
    </citation>
    <scope>NUCLEOTIDE SEQUENCE [LARGE SCALE GENOMIC DNA]</scope>
    <source>
        <strain evidence="1 2">WHSC-8</strain>
    </source>
</reference>
<dbReference type="AlphaFoldDB" id="A0A7U4J8Q8"/>